<dbReference type="Pfam" id="PF26575">
    <property type="entry name" value="HHO5_N"/>
    <property type="match status" value="1"/>
</dbReference>
<feature type="region of interest" description="Disordered" evidence="6">
    <location>
        <begin position="344"/>
        <end position="373"/>
    </location>
</feature>
<reference evidence="8 9" key="1">
    <citation type="journal article" date="2023" name="Hortic Res">
        <title>Pangenome of water caltrop reveals structural variations and asymmetric subgenome divergence after allopolyploidization.</title>
        <authorList>
            <person name="Zhang X."/>
            <person name="Chen Y."/>
            <person name="Wang L."/>
            <person name="Yuan Y."/>
            <person name="Fang M."/>
            <person name="Shi L."/>
            <person name="Lu R."/>
            <person name="Comes H.P."/>
            <person name="Ma Y."/>
            <person name="Chen Y."/>
            <person name="Huang G."/>
            <person name="Zhou Y."/>
            <person name="Zheng Z."/>
            <person name="Qiu Y."/>
        </authorList>
    </citation>
    <scope>NUCLEOTIDE SEQUENCE [LARGE SCALE GENOMIC DNA]</scope>
    <source>
        <strain evidence="8">F231</strain>
    </source>
</reference>
<keyword evidence="9" id="KW-1185">Reference proteome</keyword>
<dbReference type="InterPro" id="IPR058673">
    <property type="entry name" value="HHO5-like_N"/>
</dbReference>
<sequence>MEGPEQTRSYMEALEEERCKIQVFRRELPLCLDLVTRAIEMCKYQLSGTSYSMEDTSELVLSECLEKSSAEEGGGAVLEEFIPIKRRTSSTDNHTDHDHNDDSDEQLDSQNDVDDQRMKSTWLKSVQLWNHSPDADDSLEDSPPPPSPRRLELNGSNKTNTSAFQPFPIAGKSSLSSSEAAEAAPLAPAAATSASSTAEKGGEGDGSKMEETKQIRPSSKKKQRRSWSVELHRLFVHTLHQLGGPYVATPKQIKELMKVEDLTSDEIKSHLQKYRLHAKNSTRPIGGNAQPSQFVFVGQIWVPPPPQPQHAVAVIPGEAHGAYAPAAVAQTRVLWPESQKIQKHMGSGSEGQEAHGISNSTTMSASAHSVTVC</sequence>
<dbReference type="InterPro" id="IPR017930">
    <property type="entry name" value="Myb_dom"/>
</dbReference>
<dbReference type="InterPro" id="IPR044787">
    <property type="entry name" value="HHO5-like"/>
</dbReference>
<keyword evidence="3" id="KW-0238">DNA-binding</keyword>
<evidence type="ECO:0000259" key="7">
    <source>
        <dbReference type="PROSITE" id="PS51294"/>
    </source>
</evidence>
<dbReference type="SUPFAM" id="SSF46689">
    <property type="entry name" value="Homeodomain-like"/>
    <property type="match status" value="1"/>
</dbReference>
<evidence type="ECO:0000256" key="2">
    <source>
        <dbReference type="ARBA" id="ARBA00023015"/>
    </source>
</evidence>
<dbReference type="Gene3D" id="1.10.10.60">
    <property type="entry name" value="Homeodomain-like"/>
    <property type="match status" value="1"/>
</dbReference>
<dbReference type="Proteomes" id="UP001346149">
    <property type="component" value="Unassembled WGS sequence"/>
</dbReference>
<keyword evidence="5" id="KW-0539">Nucleus</keyword>
<evidence type="ECO:0000256" key="3">
    <source>
        <dbReference type="ARBA" id="ARBA00023125"/>
    </source>
</evidence>
<evidence type="ECO:0000256" key="6">
    <source>
        <dbReference type="SAM" id="MobiDB-lite"/>
    </source>
</evidence>
<dbReference type="EMBL" id="JAXQNO010000013">
    <property type="protein sequence ID" value="KAK4785449.1"/>
    <property type="molecule type" value="Genomic_DNA"/>
</dbReference>
<dbReference type="GO" id="GO:0003677">
    <property type="term" value="F:DNA binding"/>
    <property type="evidence" value="ECO:0007669"/>
    <property type="project" value="UniProtKB-KW"/>
</dbReference>
<evidence type="ECO:0000256" key="4">
    <source>
        <dbReference type="ARBA" id="ARBA00023163"/>
    </source>
</evidence>
<dbReference type="NCBIfam" id="TIGR01557">
    <property type="entry name" value="myb_SHAQKYF"/>
    <property type="match status" value="1"/>
</dbReference>
<feature type="compositionally biased region" description="Polar residues" evidence="6">
    <location>
        <begin position="357"/>
        <end position="373"/>
    </location>
</feature>
<feature type="region of interest" description="Disordered" evidence="6">
    <location>
        <begin position="133"/>
        <end position="226"/>
    </location>
</feature>
<dbReference type="PANTHER" id="PTHR31003:SF16">
    <property type="entry name" value="TRANSCRIPTION FACTOR HHO2"/>
    <property type="match status" value="1"/>
</dbReference>
<gene>
    <name evidence="8" type="ORF">SAY86_002138</name>
</gene>
<evidence type="ECO:0000313" key="8">
    <source>
        <dbReference type="EMBL" id="KAK4785449.1"/>
    </source>
</evidence>
<dbReference type="PROSITE" id="PS51294">
    <property type="entry name" value="HTH_MYB"/>
    <property type="match status" value="1"/>
</dbReference>
<keyword evidence="4" id="KW-0804">Transcription</keyword>
<dbReference type="Pfam" id="PF00249">
    <property type="entry name" value="Myb_DNA-binding"/>
    <property type="match status" value="1"/>
</dbReference>
<dbReference type="InterPro" id="IPR001005">
    <property type="entry name" value="SANT/Myb"/>
</dbReference>
<comment type="subcellular location">
    <subcellularLocation>
        <location evidence="1">Nucleus</location>
    </subcellularLocation>
</comment>
<evidence type="ECO:0000256" key="1">
    <source>
        <dbReference type="ARBA" id="ARBA00004123"/>
    </source>
</evidence>
<evidence type="ECO:0000313" key="9">
    <source>
        <dbReference type="Proteomes" id="UP001346149"/>
    </source>
</evidence>
<comment type="caution">
    <text evidence="8">The sequence shown here is derived from an EMBL/GenBank/DDBJ whole genome shotgun (WGS) entry which is preliminary data.</text>
</comment>
<dbReference type="PANTHER" id="PTHR31003">
    <property type="entry name" value="MYB FAMILY TRANSCRIPTION FACTOR"/>
    <property type="match status" value="1"/>
</dbReference>
<dbReference type="InterPro" id="IPR006447">
    <property type="entry name" value="Myb_dom_plants"/>
</dbReference>
<feature type="compositionally biased region" description="Basic and acidic residues" evidence="6">
    <location>
        <begin position="200"/>
        <end position="214"/>
    </location>
</feature>
<feature type="domain" description="HTH myb-type" evidence="7">
    <location>
        <begin position="219"/>
        <end position="279"/>
    </location>
</feature>
<organism evidence="8 9">
    <name type="scientific">Trapa natans</name>
    <name type="common">Water chestnut</name>
    <dbReference type="NCBI Taxonomy" id="22666"/>
    <lineage>
        <taxon>Eukaryota</taxon>
        <taxon>Viridiplantae</taxon>
        <taxon>Streptophyta</taxon>
        <taxon>Embryophyta</taxon>
        <taxon>Tracheophyta</taxon>
        <taxon>Spermatophyta</taxon>
        <taxon>Magnoliopsida</taxon>
        <taxon>eudicotyledons</taxon>
        <taxon>Gunneridae</taxon>
        <taxon>Pentapetalae</taxon>
        <taxon>rosids</taxon>
        <taxon>malvids</taxon>
        <taxon>Myrtales</taxon>
        <taxon>Lythraceae</taxon>
        <taxon>Trapa</taxon>
    </lineage>
</organism>
<dbReference type="FunFam" id="1.10.10.60:FF:000007">
    <property type="entry name" value="Two-component response regulator"/>
    <property type="match status" value="1"/>
</dbReference>
<keyword evidence="2" id="KW-0805">Transcription regulation</keyword>
<name>A0AAN7QZA2_TRANT</name>
<protein>
    <recommendedName>
        <fullName evidence="7">HTH myb-type domain-containing protein</fullName>
    </recommendedName>
</protein>
<feature type="region of interest" description="Disordered" evidence="6">
    <location>
        <begin position="75"/>
        <end position="115"/>
    </location>
</feature>
<feature type="compositionally biased region" description="Acidic residues" evidence="6">
    <location>
        <begin position="101"/>
        <end position="113"/>
    </location>
</feature>
<dbReference type="InterPro" id="IPR009057">
    <property type="entry name" value="Homeodomain-like_sf"/>
</dbReference>
<feature type="compositionally biased region" description="Polar residues" evidence="6">
    <location>
        <begin position="154"/>
        <end position="164"/>
    </location>
</feature>
<dbReference type="GO" id="GO:0003700">
    <property type="term" value="F:DNA-binding transcription factor activity"/>
    <property type="evidence" value="ECO:0007669"/>
    <property type="project" value="InterPro"/>
</dbReference>
<proteinExistence type="predicted"/>
<accession>A0AAN7QZA2</accession>
<feature type="compositionally biased region" description="Low complexity" evidence="6">
    <location>
        <begin position="173"/>
        <end position="198"/>
    </location>
</feature>
<evidence type="ECO:0000256" key="5">
    <source>
        <dbReference type="ARBA" id="ARBA00023242"/>
    </source>
</evidence>
<dbReference type="AlphaFoldDB" id="A0AAN7QZA2"/>
<dbReference type="GO" id="GO:0005634">
    <property type="term" value="C:nucleus"/>
    <property type="evidence" value="ECO:0007669"/>
    <property type="project" value="UniProtKB-SubCell"/>
</dbReference>